<dbReference type="GO" id="GO:0007034">
    <property type="term" value="P:vacuolar transport"/>
    <property type="evidence" value="ECO:0007669"/>
    <property type="project" value="TreeGrafter"/>
</dbReference>
<dbReference type="Pfam" id="PF08432">
    <property type="entry name" value="Vfa1"/>
    <property type="match status" value="1"/>
</dbReference>
<dbReference type="PANTHER" id="PTHR28218">
    <property type="entry name" value="VPS4-ASSOCIATED PROTEIN 1"/>
    <property type="match status" value="1"/>
</dbReference>
<reference evidence="2 3" key="1">
    <citation type="journal article" date="2012" name="Science">
        <title>The Paleozoic origin of enzymatic lignin decomposition reconstructed from 31 fungal genomes.</title>
        <authorList>
            <person name="Floudas D."/>
            <person name="Binder M."/>
            <person name="Riley R."/>
            <person name="Barry K."/>
            <person name="Blanchette R.A."/>
            <person name="Henrissat B."/>
            <person name="Martinez A.T."/>
            <person name="Otillar R."/>
            <person name="Spatafora J.W."/>
            <person name="Yadav J.S."/>
            <person name="Aerts A."/>
            <person name="Benoit I."/>
            <person name="Boyd A."/>
            <person name="Carlson A."/>
            <person name="Copeland A."/>
            <person name="Coutinho P.M."/>
            <person name="de Vries R.P."/>
            <person name="Ferreira P."/>
            <person name="Findley K."/>
            <person name="Foster B."/>
            <person name="Gaskell J."/>
            <person name="Glotzer D."/>
            <person name="Gorecki P."/>
            <person name="Heitman J."/>
            <person name="Hesse C."/>
            <person name="Hori C."/>
            <person name="Igarashi K."/>
            <person name="Jurgens J.A."/>
            <person name="Kallen N."/>
            <person name="Kersten P."/>
            <person name="Kohler A."/>
            <person name="Kuees U."/>
            <person name="Kumar T.K.A."/>
            <person name="Kuo A."/>
            <person name="LaButti K."/>
            <person name="Larrondo L.F."/>
            <person name="Lindquist E."/>
            <person name="Ling A."/>
            <person name="Lombard V."/>
            <person name="Lucas S."/>
            <person name="Lundell T."/>
            <person name="Martin R."/>
            <person name="McLaughlin D.J."/>
            <person name="Morgenstern I."/>
            <person name="Morin E."/>
            <person name="Murat C."/>
            <person name="Nagy L.G."/>
            <person name="Nolan M."/>
            <person name="Ohm R.A."/>
            <person name="Patyshakuliyeva A."/>
            <person name="Rokas A."/>
            <person name="Ruiz-Duenas F.J."/>
            <person name="Sabat G."/>
            <person name="Salamov A."/>
            <person name="Samejima M."/>
            <person name="Schmutz J."/>
            <person name="Slot J.C."/>
            <person name="St John F."/>
            <person name="Stenlid J."/>
            <person name="Sun H."/>
            <person name="Sun S."/>
            <person name="Syed K."/>
            <person name="Tsang A."/>
            <person name="Wiebenga A."/>
            <person name="Young D."/>
            <person name="Pisabarro A."/>
            <person name="Eastwood D.C."/>
            <person name="Martin F."/>
            <person name="Cullen D."/>
            <person name="Grigoriev I.V."/>
            <person name="Hibbett D.S."/>
        </authorList>
    </citation>
    <scope>NUCLEOTIDE SEQUENCE [LARGE SCALE GENOMIC DNA]</scope>
    <source>
        <strain evidence="2 3">MD-104</strain>
    </source>
</reference>
<protein>
    <submittedName>
        <fullName evidence="2">DUF1742-domain-containing protein</fullName>
    </submittedName>
</protein>
<accession>A0A2H3JGM2</accession>
<dbReference type="GO" id="GO:0005768">
    <property type="term" value="C:endosome"/>
    <property type="evidence" value="ECO:0007669"/>
    <property type="project" value="TreeGrafter"/>
</dbReference>
<feature type="region of interest" description="Disordered" evidence="1">
    <location>
        <begin position="61"/>
        <end position="151"/>
    </location>
</feature>
<keyword evidence="3" id="KW-1185">Reference proteome</keyword>
<dbReference type="InterPro" id="IPR013640">
    <property type="entry name" value="Vfa1"/>
</dbReference>
<sequence length="193" mass="21387">MSFTNLYYKRAVATARPCYVCHKPTTTVLATIQTVDFIYVCDTHLSDPGFATQVGEAGDGVDVSSAKMGLSPEEIEKVKKEWEERQKKKREKAEEKEKDKDKTSDTTDNGEKPTSERPERSKSPPKLPGSLSSSSTVAEPATKPSHQRYTLHRDIFALRLAEHRKRRQAAQARELAPRLPGAPKANILPPGAG</sequence>
<dbReference type="EMBL" id="KB468113">
    <property type="protein sequence ID" value="PCH41326.1"/>
    <property type="molecule type" value="Genomic_DNA"/>
</dbReference>
<evidence type="ECO:0000256" key="1">
    <source>
        <dbReference type="SAM" id="MobiDB-lite"/>
    </source>
</evidence>
<evidence type="ECO:0000313" key="3">
    <source>
        <dbReference type="Proteomes" id="UP000218811"/>
    </source>
</evidence>
<dbReference type="Proteomes" id="UP000218811">
    <property type="component" value="Unassembled WGS sequence"/>
</dbReference>
<dbReference type="OMA" id="FYVCPAH"/>
<proteinExistence type="predicted"/>
<feature type="compositionally biased region" description="Basic and acidic residues" evidence="1">
    <location>
        <begin position="74"/>
        <end position="122"/>
    </location>
</feature>
<dbReference type="AlphaFoldDB" id="A0A2H3JGM2"/>
<dbReference type="PANTHER" id="PTHR28218:SF1">
    <property type="entry name" value="VPS4-ASSOCIATED PROTEIN 1"/>
    <property type="match status" value="1"/>
</dbReference>
<organism evidence="2 3">
    <name type="scientific">Wolfiporia cocos (strain MD-104)</name>
    <name type="common">Brown rot fungus</name>
    <dbReference type="NCBI Taxonomy" id="742152"/>
    <lineage>
        <taxon>Eukaryota</taxon>
        <taxon>Fungi</taxon>
        <taxon>Dikarya</taxon>
        <taxon>Basidiomycota</taxon>
        <taxon>Agaricomycotina</taxon>
        <taxon>Agaricomycetes</taxon>
        <taxon>Polyporales</taxon>
        <taxon>Phaeolaceae</taxon>
        <taxon>Wolfiporia</taxon>
    </lineage>
</organism>
<dbReference type="OrthoDB" id="2158714at2759"/>
<evidence type="ECO:0000313" key="2">
    <source>
        <dbReference type="EMBL" id="PCH41326.1"/>
    </source>
</evidence>
<feature type="region of interest" description="Disordered" evidence="1">
    <location>
        <begin position="163"/>
        <end position="193"/>
    </location>
</feature>
<gene>
    <name evidence="2" type="ORF">WOLCODRAFT_137326</name>
</gene>
<name>A0A2H3JGM2_WOLCO</name>